<feature type="region of interest" description="Disordered" evidence="1">
    <location>
        <begin position="351"/>
        <end position="395"/>
    </location>
</feature>
<evidence type="ECO:0000313" key="3">
    <source>
        <dbReference type="Proteomes" id="UP000077266"/>
    </source>
</evidence>
<dbReference type="EMBL" id="KV426659">
    <property type="protein sequence ID" value="KZV79199.1"/>
    <property type="molecule type" value="Genomic_DNA"/>
</dbReference>
<proteinExistence type="predicted"/>
<dbReference type="STRING" id="1314781.A0A165Z492"/>
<dbReference type="OrthoDB" id="2246127at2759"/>
<keyword evidence="3" id="KW-1185">Reference proteome</keyword>
<dbReference type="PANTHER" id="PTHR31912">
    <property type="entry name" value="IP13529P"/>
    <property type="match status" value="1"/>
</dbReference>
<dbReference type="InParanoid" id="A0A165Z492"/>
<feature type="region of interest" description="Disordered" evidence="1">
    <location>
        <begin position="1"/>
        <end position="29"/>
    </location>
</feature>
<accession>A0A165Z492</accession>
<protein>
    <submittedName>
        <fullName evidence="2">Uncharacterized protein</fullName>
    </submittedName>
</protein>
<gene>
    <name evidence="2" type="ORF">EXIGLDRAFT_632429</name>
</gene>
<dbReference type="AlphaFoldDB" id="A0A165Z492"/>
<reference evidence="2 3" key="1">
    <citation type="journal article" date="2016" name="Mol. Biol. Evol.">
        <title>Comparative Genomics of Early-Diverging Mushroom-Forming Fungi Provides Insights into the Origins of Lignocellulose Decay Capabilities.</title>
        <authorList>
            <person name="Nagy L.G."/>
            <person name="Riley R."/>
            <person name="Tritt A."/>
            <person name="Adam C."/>
            <person name="Daum C."/>
            <person name="Floudas D."/>
            <person name="Sun H."/>
            <person name="Yadav J.S."/>
            <person name="Pangilinan J."/>
            <person name="Larsson K.H."/>
            <person name="Matsuura K."/>
            <person name="Barry K."/>
            <person name="Labutti K."/>
            <person name="Kuo R."/>
            <person name="Ohm R.A."/>
            <person name="Bhattacharya S.S."/>
            <person name="Shirouzu T."/>
            <person name="Yoshinaga Y."/>
            <person name="Martin F.M."/>
            <person name="Grigoriev I.V."/>
            <person name="Hibbett D.S."/>
        </authorList>
    </citation>
    <scope>NUCLEOTIDE SEQUENCE [LARGE SCALE GENOMIC DNA]</scope>
    <source>
        <strain evidence="2 3">HHB12029</strain>
    </source>
</reference>
<feature type="compositionally biased region" description="Low complexity" evidence="1">
    <location>
        <begin position="363"/>
        <end position="384"/>
    </location>
</feature>
<name>A0A165Z492_EXIGL</name>
<dbReference type="Proteomes" id="UP000077266">
    <property type="component" value="Unassembled WGS sequence"/>
</dbReference>
<sequence length="832" mass="93540">MSKINLEGTTAGRRNLKHRRDGEDETDNPWFPWANKQMNLIIWLAMFNGAKDMPSERQMQDSDKLLQDLCGIETIDYIGAMGNRFSVNSLADMLAQEWANPLVSSHLHTLPEDAGQRAQEAWHAEQWMTRLPLDLATPMIRQNNLDYYVFEPAQLSSDTVLEYDDFEVSASTLRLPMPLLDQRRDISNVPSPRNIVGIRTLSPWTRTDPTLGNRWRTLANGARVKAAPVWLYGDDTSGNQSKKWNKHNSFLFTLAGLPRAHAQKEFHIHFLTTSNIAPPMEMLDAIVSQFEEGQETGIWAYDCHENELVLLIPSVFAMLGDNPMQSEFCCHIGMRGRFFCRSCLVEGKARKATAGDPGEEGGSDAASSGGESAASTASAASDASQRSNAAPTGKKFKETLQQMVDRVRRFTKFTKLKTEHGLKDTFFEPFAHKLFDAVKKKRGRARTRAAETFKATLPPDLLGPLWRLDELDPHQDTPVEILHVVLLGIIKYFWRDAVKNQCKSAQSRAELIARLNSFDTSGLGIPPLRGETLVTYAGSLVGRDFRAIAQSAPFTLHGLVNDDCYRAWTYLANLVPQIWQPEIVDMDAYLERLTTSINDFLAATAQWTPQWFNKPKFHVLLHLPAHIRRFGPAILFATEGFESFNAAPSRDIARAFAHGDRVRHLLSGGFFFRRTIDTTLPARGTLPPINLAEPKPSRRRAYNAVRPDLLPGHVPLCAGVSARSMPLLHPIVQKYLGLPSPEETVLGTLGSLHVSLTGFAYLITYRRVLEASPYPIVRLCTGAENRRYTRPVSHSNCQSLSAHTPSERRLYRTRTMGVIPRRRIGHRTRRGR</sequence>
<evidence type="ECO:0000313" key="2">
    <source>
        <dbReference type="EMBL" id="KZV79199.1"/>
    </source>
</evidence>
<dbReference type="PANTHER" id="PTHR31912:SF34">
    <property type="entry name" value="NOTOCHORD-RELATED PROTEIN"/>
    <property type="match status" value="1"/>
</dbReference>
<organism evidence="2 3">
    <name type="scientific">Exidia glandulosa HHB12029</name>
    <dbReference type="NCBI Taxonomy" id="1314781"/>
    <lineage>
        <taxon>Eukaryota</taxon>
        <taxon>Fungi</taxon>
        <taxon>Dikarya</taxon>
        <taxon>Basidiomycota</taxon>
        <taxon>Agaricomycotina</taxon>
        <taxon>Agaricomycetes</taxon>
        <taxon>Auriculariales</taxon>
        <taxon>Exidiaceae</taxon>
        <taxon>Exidia</taxon>
    </lineage>
</organism>
<evidence type="ECO:0000256" key="1">
    <source>
        <dbReference type="SAM" id="MobiDB-lite"/>
    </source>
</evidence>